<keyword evidence="1" id="KW-0472">Membrane</keyword>
<accession>W0AEH5</accession>
<evidence type="ECO:0000313" key="3">
    <source>
        <dbReference type="Proteomes" id="UP000018851"/>
    </source>
</evidence>
<dbReference type="PATRIC" id="fig|1123269.5.peg.2948"/>
<feature type="transmembrane region" description="Helical" evidence="1">
    <location>
        <begin position="50"/>
        <end position="73"/>
    </location>
</feature>
<keyword evidence="1" id="KW-0812">Transmembrane</keyword>
<keyword evidence="1" id="KW-1133">Transmembrane helix</keyword>
<dbReference type="HOGENOM" id="CLU_1990305_0_0_5"/>
<gene>
    <name evidence="2" type="ORF">NX02_15100</name>
</gene>
<protein>
    <recommendedName>
        <fullName evidence="4">Transmembrane protein</fullName>
    </recommendedName>
</protein>
<dbReference type="STRING" id="1123269.NX02_15100"/>
<feature type="transmembrane region" description="Helical" evidence="1">
    <location>
        <begin position="104"/>
        <end position="123"/>
    </location>
</feature>
<name>W0AEH5_9SPHN</name>
<dbReference type="eggNOG" id="ENOG50330P3">
    <property type="taxonomic scope" value="Bacteria"/>
</dbReference>
<evidence type="ECO:0000313" key="2">
    <source>
        <dbReference type="EMBL" id="AHE54703.1"/>
    </source>
</evidence>
<evidence type="ECO:0008006" key="4">
    <source>
        <dbReference type="Google" id="ProtNLM"/>
    </source>
</evidence>
<keyword evidence="3" id="KW-1185">Reference proteome</keyword>
<feature type="transmembrane region" description="Helical" evidence="1">
    <location>
        <begin position="12"/>
        <end position="38"/>
    </location>
</feature>
<dbReference type="AlphaFoldDB" id="W0AEH5"/>
<reference evidence="2 3" key="1">
    <citation type="submission" date="2013-07" db="EMBL/GenBank/DDBJ databases">
        <title>Completed genome of Sphingomonas sanxanigenens NX02.</title>
        <authorList>
            <person name="Ma T."/>
            <person name="Huang H."/>
            <person name="Wu M."/>
            <person name="Li X."/>
            <person name="Li G."/>
        </authorList>
    </citation>
    <scope>NUCLEOTIDE SEQUENCE [LARGE SCALE GENOMIC DNA]</scope>
    <source>
        <strain evidence="2 3">NX02</strain>
    </source>
</reference>
<dbReference type="Proteomes" id="UP000018851">
    <property type="component" value="Chromosome"/>
</dbReference>
<proteinExistence type="predicted"/>
<dbReference type="EMBL" id="CP006644">
    <property type="protein sequence ID" value="AHE54703.1"/>
    <property type="molecule type" value="Genomic_DNA"/>
</dbReference>
<dbReference type="OrthoDB" id="7264282at2"/>
<organism evidence="2 3">
    <name type="scientific">Sphingomonas sanxanigenens DSM 19645 = NX02</name>
    <dbReference type="NCBI Taxonomy" id="1123269"/>
    <lineage>
        <taxon>Bacteria</taxon>
        <taxon>Pseudomonadati</taxon>
        <taxon>Pseudomonadota</taxon>
        <taxon>Alphaproteobacteria</taxon>
        <taxon>Sphingomonadales</taxon>
        <taxon>Sphingomonadaceae</taxon>
        <taxon>Sphingomonas</taxon>
    </lineage>
</organism>
<sequence>MKLSARARSLKITLWTLIVPPTVWAVHFLLCYILAATMCAKGAFDISFRGYGWIVAVATLIALVLVTGSGIIARWQEKIADDPPPHDRGTQEARLRFLAKSTELLAGLSFVAILFTALPVIFLQDCR</sequence>
<evidence type="ECO:0000256" key="1">
    <source>
        <dbReference type="SAM" id="Phobius"/>
    </source>
</evidence>
<dbReference type="RefSeq" id="WP_039996597.1">
    <property type="nucleotide sequence ID" value="NZ_CP006644.1"/>
</dbReference>
<dbReference type="KEGG" id="ssan:NX02_15100"/>